<evidence type="ECO:0000313" key="8">
    <source>
        <dbReference type="Proteomes" id="UP000245699"/>
    </source>
</evidence>
<evidence type="ECO:0000256" key="5">
    <source>
        <dbReference type="SAM" id="MobiDB-lite"/>
    </source>
</evidence>
<dbReference type="PROSITE" id="PS50181">
    <property type="entry name" value="FBOX"/>
    <property type="match status" value="1"/>
</dbReference>
<feature type="repeat" description="WD" evidence="4">
    <location>
        <begin position="764"/>
        <end position="805"/>
    </location>
</feature>
<comment type="caution">
    <text evidence="7">The sequence shown here is derived from an EMBL/GenBank/DDBJ whole genome shotgun (WGS) entry which is preliminary data.</text>
</comment>
<dbReference type="AlphaFoldDB" id="A0A2T9Z554"/>
<feature type="repeat" description="WD" evidence="4">
    <location>
        <begin position="724"/>
        <end position="763"/>
    </location>
</feature>
<dbReference type="InterPro" id="IPR020472">
    <property type="entry name" value="WD40_PAC1"/>
</dbReference>
<evidence type="ECO:0000259" key="6">
    <source>
        <dbReference type="PROSITE" id="PS50181"/>
    </source>
</evidence>
<dbReference type="PROSITE" id="PS50294">
    <property type="entry name" value="WD_REPEATS_REGION"/>
    <property type="match status" value="3"/>
</dbReference>
<keyword evidence="8" id="KW-1185">Reference proteome</keyword>
<evidence type="ECO:0000256" key="2">
    <source>
        <dbReference type="ARBA" id="ARBA00022737"/>
    </source>
</evidence>
<dbReference type="Gene3D" id="2.130.10.10">
    <property type="entry name" value="YVTN repeat-like/Quinoprotein amine dehydrogenase"/>
    <property type="match status" value="2"/>
</dbReference>
<dbReference type="PROSITE" id="PS50082">
    <property type="entry name" value="WD_REPEATS_2"/>
    <property type="match status" value="6"/>
</dbReference>
<accession>A0A2T9Z554</accession>
<dbReference type="PANTHER" id="PTHR19872:SF9">
    <property type="entry name" value="UBIQUITIN-BINDING SDF UBIQUITIN LIGASE COMPLEX SUBUNIT"/>
    <property type="match status" value="1"/>
</dbReference>
<dbReference type="Gene3D" id="1.20.1280.50">
    <property type="match status" value="1"/>
</dbReference>
<dbReference type="Proteomes" id="UP000245699">
    <property type="component" value="Unassembled WGS sequence"/>
</dbReference>
<dbReference type="PROSITE" id="PS00678">
    <property type="entry name" value="WD_REPEATS_1"/>
    <property type="match status" value="3"/>
</dbReference>
<dbReference type="InterPro" id="IPR001810">
    <property type="entry name" value="F-box_dom"/>
</dbReference>
<organism evidence="7 8">
    <name type="scientific">Furculomyces boomerangus</name>
    <dbReference type="NCBI Taxonomy" id="61424"/>
    <lineage>
        <taxon>Eukaryota</taxon>
        <taxon>Fungi</taxon>
        <taxon>Fungi incertae sedis</taxon>
        <taxon>Zoopagomycota</taxon>
        <taxon>Kickxellomycotina</taxon>
        <taxon>Harpellomycetes</taxon>
        <taxon>Harpellales</taxon>
        <taxon>Harpellaceae</taxon>
        <taxon>Furculomyces</taxon>
    </lineage>
</organism>
<dbReference type="PANTHER" id="PTHR19872">
    <property type="entry name" value="UBIQUITIN LIGASE SPECIFICITY FACTOR/HREP PROTEIN"/>
    <property type="match status" value="1"/>
</dbReference>
<dbReference type="OrthoDB" id="190105at2759"/>
<dbReference type="Pfam" id="PF00646">
    <property type="entry name" value="F-box"/>
    <property type="match status" value="1"/>
</dbReference>
<keyword evidence="1 4" id="KW-0853">WD repeat</keyword>
<dbReference type="InterPro" id="IPR051075">
    <property type="entry name" value="SCF_subunit_WD-repeat"/>
</dbReference>
<dbReference type="STRING" id="61424.A0A2T9Z554"/>
<dbReference type="SUPFAM" id="SSF81383">
    <property type="entry name" value="F-box domain"/>
    <property type="match status" value="1"/>
</dbReference>
<dbReference type="SMART" id="SM00320">
    <property type="entry name" value="WD40"/>
    <property type="match status" value="7"/>
</dbReference>
<gene>
    <name evidence="7" type="ORF">BB559_000446</name>
</gene>
<dbReference type="InterPro" id="IPR015943">
    <property type="entry name" value="WD40/YVTN_repeat-like_dom_sf"/>
</dbReference>
<evidence type="ECO:0000256" key="3">
    <source>
        <dbReference type="ARBA" id="ARBA00022786"/>
    </source>
</evidence>
<feature type="repeat" description="WD" evidence="4">
    <location>
        <begin position="647"/>
        <end position="676"/>
    </location>
</feature>
<dbReference type="EMBL" id="MBFT01000022">
    <property type="protein sequence ID" value="PVU99720.1"/>
    <property type="molecule type" value="Genomic_DNA"/>
</dbReference>
<dbReference type="SUPFAM" id="SSF50978">
    <property type="entry name" value="WD40 repeat-like"/>
    <property type="match status" value="1"/>
</dbReference>
<dbReference type="InterPro" id="IPR001680">
    <property type="entry name" value="WD40_rpt"/>
</dbReference>
<name>A0A2T9Z554_9FUNG</name>
<dbReference type="Pfam" id="PF00400">
    <property type="entry name" value="WD40"/>
    <property type="match status" value="6"/>
</dbReference>
<proteinExistence type="predicted"/>
<feature type="repeat" description="WD" evidence="4">
    <location>
        <begin position="575"/>
        <end position="614"/>
    </location>
</feature>
<feature type="domain" description="F-box" evidence="6">
    <location>
        <begin position="328"/>
        <end position="377"/>
    </location>
</feature>
<feature type="repeat" description="WD" evidence="4">
    <location>
        <begin position="858"/>
        <end position="886"/>
    </location>
</feature>
<protein>
    <recommendedName>
        <fullName evidence="6">F-box domain-containing protein</fullName>
    </recommendedName>
</protein>
<evidence type="ECO:0000313" key="7">
    <source>
        <dbReference type="EMBL" id="PVU99720.1"/>
    </source>
</evidence>
<evidence type="ECO:0000256" key="4">
    <source>
        <dbReference type="PROSITE-ProRule" id="PRU00221"/>
    </source>
</evidence>
<dbReference type="InterPro" id="IPR036322">
    <property type="entry name" value="WD40_repeat_dom_sf"/>
</dbReference>
<dbReference type="InterPro" id="IPR036047">
    <property type="entry name" value="F-box-like_dom_sf"/>
</dbReference>
<evidence type="ECO:0000256" key="1">
    <source>
        <dbReference type="ARBA" id="ARBA00022574"/>
    </source>
</evidence>
<reference evidence="7 8" key="1">
    <citation type="journal article" date="2018" name="MBio">
        <title>Comparative Genomics Reveals the Core Gene Toolbox for the Fungus-Insect Symbiosis.</title>
        <authorList>
            <person name="Wang Y."/>
            <person name="Stata M."/>
            <person name="Wang W."/>
            <person name="Stajich J.E."/>
            <person name="White M.M."/>
            <person name="Moncalvo J.M."/>
        </authorList>
    </citation>
    <scope>NUCLEOTIDE SEQUENCE [LARGE SCALE GENOMIC DNA]</scope>
    <source>
        <strain evidence="7 8">AUS-77-4</strain>
    </source>
</reference>
<feature type="repeat" description="WD" evidence="4">
    <location>
        <begin position="887"/>
        <end position="925"/>
    </location>
</feature>
<dbReference type="InterPro" id="IPR019775">
    <property type="entry name" value="WD40_repeat_CS"/>
</dbReference>
<dbReference type="CDD" id="cd00200">
    <property type="entry name" value="WD40"/>
    <property type="match status" value="1"/>
</dbReference>
<keyword evidence="3" id="KW-0833">Ubl conjugation pathway</keyword>
<keyword evidence="2" id="KW-0677">Repeat</keyword>
<sequence length="967" mass="109339">MDNSELNSKDVAKNSLHISIQTTKTITTTLKSSSKYPVISINPPNPQRYSNSKQYPLANNKIPQILSDFLLDLPEGQAVFKTKSTSDESTELKHLLENHSSVLENHYNNDIETKHFYVNNNNDNIDNYYEIENISSDSKFEKKQPKITSFYPKTKKITSFTENNNTSLKNSIGSTKHNKNKLNTHTENHEHTNTLENTNIEKIDYAEQNKKSKAFYNENLLSNDNSNKGNLQLQCNIDIYNSVQADQNSENNSVKSIDNTKNVYSSSKLVDISSSDPAFGIYKLPEIMDTYEKLPKTLQMYMLSNLLNLSHSSVLQFASMTIKPTLKRDFIGLLPVELSQHIMRFMDIKSLCAASCVNTNYQRIFEGYESSQIWHDRLYRSGFWEKKSQIKASVATRLGIKETSNFKPNEINNLSENDFYLESELPFDHQNICSQSNEKKTRLTECTNIKKEFSNGLIHRNTSDDEIYHPATPTHSVPESPSQNMKLHSKKSFLEDLENIDKNLAPCTIFKQIYESEHKVNTNWNRGEISRVTFPGNGADVVTCLHINEGMIIAGFENSTIFVYDATTGATIRRLEGHDGGVWALSIVGNTLVSGSTDRTVRVWNINTGECTHVFTGHNSTVRCLKIMLPKDIRSQLQIQQQFEQKYEPDSPLIVTGSRDSTLRVWRLPETQNEYSDNNKTEFSKLYQPTTPNHGVDNSQAVNTAINSRSSTSIDKDAYFVHLLKGHTLSVRALTTLGRYIISGSYDTTVRVWDSKTGSCTFVLTGHSDKVYAVSSDKENRTIASSSLDGTVRLWSIDSGECLHVLSGHNALVGLLGVGTRSVYFKYKQNWQRKPRGTNSQINNADDKLNSSENNIVDPRDSMLISAGADNSIRLWDLQSGKLIKTLSGHTGPITCFHSNSTRLVSGGDTTLKLWDLRTGKFVRNLLEGLLGVWQVKFDDKRLVAAVRRQNGIYFEVFDFGKTEQKE</sequence>
<dbReference type="PRINTS" id="PR00320">
    <property type="entry name" value="GPROTEINBRPT"/>
</dbReference>
<feature type="region of interest" description="Disordered" evidence="5">
    <location>
        <begin position="834"/>
        <end position="853"/>
    </location>
</feature>